<feature type="compositionally biased region" description="Low complexity" evidence="1">
    <location>
        <begin position="76"/>
        <end position="85"/>
    </location>
</feature>
<dbReference type="AlphaFoldDB" id="A0A919GWV1"/>
<dbReference type="PANTHER" id="PTHR24094">
    <property type="entry name" value="SECRETED PROTEIN"/>
    <property type="match status" value="1"/>
</dbReference>
<feature type="domain" description="GmrSD restriction endonucleases C-terminal" evidence="2">
    <location>
        <begin position="149"/>
        <end position="263"/>
    </location>
</feature>
<name>A0A919GWV1_9ACTN</name>
<sequence>MIVRFWVGFGGQYAERGRLGAGFMGRQIQVHGAVLVAALLLPVTAGCSPSAPGGADAKPDTSRTAAPSAAPPGAPPAADGKPAGTDVLPGMVDVAVARTRLAALKVAPVGTMAGYSRARFTHWAEQGNKCDTRETVLRRDGTDVTQDSECKAVSGTWKSLYDGVVVTEASKMDIDHMVPLAEGWRSGAAGWDAARRKAFANDLTNPQLLAVTASSNRSKGDQSPDLWQPPDRSSWCQYGRAWTTVKSAYELTVTEPEKKMLTTMLDTCAS</sequence>
<reference evidence="3" key="1">
    <citation type="submission" date="2020-09" db="EMBL/GenBank/DDBJ databases">
        <title>Whole genome shotgun sequence of Streptomyces xanthophaeus NBRC 12829.</title>
        <authorList>
            <person name="Komaki H."/>
            <person name="Tamura T."/>
        </authorList>
    </citation>
    <scope>NUCLEOTIDE SEQUENCE</scope>
    <source>
        <strain evidence="3">NBRC 12829</strain>
    </source>
</reference>
<accession>A0A919GWV1</accession>
<dbReference type="InterPro" id="IPR011089">
    <property type="entry name" value="GmrSD_C"/>
</dbReference>
<evidence type="ECO:0000256" key="1">
    <source>
        <dbReference type="SAM" id="MobiDB-lite"/>
    </source>
</evidence>
<gene>
    <name evidence="3" type="ORF">Sxan_27730</name>
</gene>
<proteinExistence type="predicted"/>
<evidence type="ECO:0000313" key="3">
    <source>
        <dbReference type="EMBL" id="GHI85409.1"/>
    </source>
</evidence>
<evidence type="ECO:0000313" key="4">
    <source>
        <dbReference type="Proteomes" id="UP000600026"/>
    </source>
</evidence>
<feature type="region of interest" description="Disordered" evidence="1">
    <location>
        <begin position="49"/>
        <end position="85"/>
    </location>
</feature>
<evidence type="ECO:0000259" key="2">
    <source>
        <dbReference type="Pfam" id="PF07510"/>
    </source>
</evidence>
<dbReference type="Pfam" id="PF07510">
    <property type="entry name" value="GmrSD_C"/>
    <property type="match status" value="1"/>
</dbReference>
<organism evidence="3 4">
    <name type="scientific">Streptomyces xanthophaeus</name>
    <dbReference type="NCBI Taxonomy" id="67385"/>
    <lineage>
        <taxon>Bacteria</taxon>
        <taxon>Bacillati</taxon>
        <taxon>Actinomycetota</taxon>
        <taxon>Actinomycetes</taxon>
        <taxon>Kitasatosporales</taxon>
        <taxon>Streptomycetaceae</taxon>
        <taxon>Streptomyces</taxon>
    </lineage>
</organism>
<comment type="caution">
    <text evidence="3">The sequence shown here is derived from an EMBL/GenBank/DDBJ whole genome shotgun (WGS) entry which is preliminary data.</text>
</comment>
<protein>
    <recommendedName>
        <fullName evidence="2">GmrSD restriction endonucleases C-terminal domain-containing protein</fullName>
    </recommendedName>
</protein>
<dbReference type="EMBL" id="BNEE01000006">
    <property type="protein sequence ID" value="GHI85409.1"/>
    <property type="molecule type" value="Genomic_DNA"/>
</dbReference>
<keyword evidence="4" id="KW-1185">Reference proteome</keyword>
<dbReference type="PANTHER" id="PTHR24094:SF15">
    <property type="entry name" value="AMP-DEPENDENT SYNTHETASE_LIGASE DOMAIN-CONTAINING PROTEIN-RELATED"/>
    <property type="match status" value="1"/>
</dbReference>
<dbReference type="Proteomes" id="UP000600026">
    <property type="component" value="Unassembled WGS sequence"/>
</dbReference>